<name>A0ABN8DCU2_9STRA</name>
<reference evidence="1 2" key="1">
    <citation type="submission" date="2021-11" db="EMBL/GenBank/DDBJ databases">
        <authorList>
            <person name="Islam A."/>
            <person name="Islam S."/>
            <person name="Flora M.S."/>
            <person name="Rahman M."/>
            <person name="Ziaur R.M."/>
            <person name="Epstein J.H."/>
            <person name="Hassan M."/>
            <person name="Klassen M."/>
            <person name="Woodard K."/>
            <person name="Webb A."/>
            <person name="Webby R.J."/>
            <person name="El Zowalaty M.E."/>
        </authorList>
    </citation>
    <scope>NUCLEOTIDE SEQUENCE [LARGE SCALE GENOMIC DNA]</scope>
    <source>
        <strain evidence="1">Pbs1</strain>
    </source>
</reference>
<protein>
    <submittedName>
        <fullName evidence="1">Uncharacterized protein</fullName>
    </submittedName>
</protein>
<dbReference type="EMBL" id="CAKLCB010000393">
    <property type="protein sequence ID" value="CAH0522648.1"/>
    <property type="molecule type" value="Genomic_DNA"/>
</dbReference>
<dbReference type="Proteomes" id="UP001158986">
    <property type="component" value="Unassembled WGS sequence"/>
</dbReference>
<gene>
    <name evidence="1" type="ORF">PBS001_LOCUS9073</name>
</gene>
<proteinExistence type="predicted"/>
<evidence type="ECO:0000313" key="2">
    <source>
        <dbReference type="Proteomes" id="UP001158986"/>
    </source>
</evidence>
<sequence length="134" mass="14626">MKAPDDTKSVGPLTSGPLTWSEADVTMAYHRLKHDSFLESDPVTKALEIRLLGQLSGPVSTLPKVRMVADAITALVTLLREAGMVAGRFKPENLVSPGFNSVETTSEILYKRFGILMEITPLLLTSCDRHKSTV</sequence>
<comment type="caution">
    <text evidence="1">The sequence shown here is derived from an EMBL/GenBank/DDBJ whole genome shotgun (WGS) entry which is preliminary data.</text>
</comment>
<evidence type="ECO:0000313" key="1">
    <source>
        <dbReference type="EMBL" id="CAH0522648.1"/>
    </source>
</evidence>
<keyword evidence="2" id="KW-1185">Reference proteome</keyword>
<organism evidence="1 2">
    <name type="scientific">Peronospora belbahrii</name>
    <dbReference type="NCBI Taxonomy" id="622444"/>
    <lineage>
        <taxon>Eukaryota</taxon>
        <taxon>Sar</taxon>
        <taxon>Stramenopiles</taxon>
        <taxon>Oomycota</taxon>
        <taxon>Peronosporomycetes</taxon>
        <taxon>Peronosporales</taxon>
        <taxon>Peronosporaceae</taxon>
        <taxon>Peronospora</taxon>
    </lineage>
</organism>
<accession>A0ABN8DCU2</accession>